<feature type="non-terminal residue" evidence="1">
    <location>
        <position position="62"/>
    </location>
</feature>
<dbReference type="Proteomes" id="UP000246991">
    <property type="component" value="Unassembled WGS sequence"/>
</dbReference>
<name>A0A317SEK2_9PEZI</name>
<evidence type="ECO:0000313" key="1">
    <source>
        <dbReference type="EMBL" id="PWW72167.1"/>
    </source>
</evidence>
<sequence>AVKKSLQSALCHIHCSFDLWSGPNMPAYMAIVVQWVDLDFKLPAVLLDLYCFTGAHTGENQA</sequence>
<proteinExistence type="predicted"/>
<accession>A0A317SEK2</accession>
<dbReference type="EMBL" id="PYWC01000116">
    <property type="protein sequence ID" value="PWW72167.1"/>
    <property type="molecule type" value="Genomic_DNA"/>
</dbReference>
<gene>
    <name evidence="1" type="ORF">C7212DRAFT_54207</name>
</gene>
<reference evidence="1 2" key="1">
    <citation type="submission" date="2018-03" db="EMBL/GenBank/DDBJ databases">
        <title>Genomes of Pezizomycetes fungi and the evolution of truffles.</title>
        <authorList>
            <person name="Murat C."/>
            <person name="Payen T."/>
            <person name="Noel B."/>
            <person name="Kuo A."/>
            <person name="Martin F.M."/>
        </authorList>
    </citation>
    <scope>NUCLEOTIDE SEQUENCE [LARGE SCALE GENOMIC DNA]</scope>
    <source>
        <strain evidence="1">091103-1</strain>
    </source>
</reference>
<feature type="non-terminal residue" evidence="1">
    <location>
        <position position="1"/>
    </location>
</feature>
<dbReference type="AlphaFoldDB" id="A0A317SEK2"/>
<comment type="caution">
    <text evidence="1">The sequence shown here is derived from an EMBL/GenBank/DDBJ whole genome shotgun (WGS) entry which is preliminary data.</text>
</comment>
<evidence type="ECO:0000313" key="2">
    <source>
        <dbReference type="Proteomes" id="UP000246991"/>
    </source>
</evidence>
<dbReference type="OrthoDB" id="4841229at2759"/>
<keyword evidence="2" id="KW-1185">Reference proteome</keyword>
<organism evidence="1 2">
    <name type="scientific">Tuber magnatum</name>
    <name type="common">white Piedmont truffle</name>
    <dbReference type="NCBI Taxonomy" id="42249"/>
    <lineage>
        <taxon>Eukaryota</taxon>
        <taxon>Fungi</taxon>
        <taxon>Dikarya</taxon>
        <taxon>Ascomycota</taxon>
        <taxon>Pezizomycotina</taxon>
        <taxon>Pezizomycetes</taxon>
        <taxon>Pezizales</taxon>
        <taxon>Tuberaceae</taxon>
        <taxon>Tuber</taxon>
    </lineage>
</organism>
<protein>
    <submittedName>
        <fullName evidence="1">Uncharacterized protein</fullName>
    </submittedName>
</protein>